<reference evidence="1" key="1">
    <citation type="submission" date="2020-12" db="EMBL/GenBank/DDBJ databases">
        <title>WGS assembly of Carya illinoinensis cv. Pawnee.</title>
        <authorList>
            <person name="Platts A."/>
            <person name="Shu S."/>
            <person name="Wright S."/>
            <person name="Barry K."/>
            <person name="Edger P."/>
            <person name="Pires J.C."/>
            <person name="Schmutz J."/>
        </authorList>
    </citation>
    <scope>NUCLEOTIDE SEQUENCE</scope>
    <source>
        <tissue evidence="1">Leaf</tissue>
    </source>
</reference>
<protein>
    <submittedName>
        <fullName evidence="1">Uncharacterized protein</fullName>
    </submittedName>
</protein>
<dbReference type="AlphaFoldDB" id="A0A8T1NIR1"/>
<keyword evidence="2" id="KW-1185">Reference proteome</keyword>
<comment type="caution">
    <text evidence="1">The sequence shown here is derived from an EMBL/GenBank/DDBJ whole genome shotgun (WGS) entry which is preliminary data.</text>
</comment>
<organism evidence="1 2">
    <name type="scientific">Carya illinoinensis</name>
    <name type="common">Pecan</name>
    <dbReference type="NCBI Taxonomy" id="32201"/>
    <lineage>
        <taxon>Eukaryota</taxon>
        <taxon>Viridiplantae</taxon>
        <taxon>Streptophyta</taxon>
        <taxon>Embryophyta</taxon>
        <taxon>Tracheophyta</taxon>
        <taxon>Spermatophyta</taxon>
        <taxon>Magnoliopsida</taxon>
        <taxon>eudicotyledons</taxon>
        <taxon>Gunneridae</taxon>
        <taxon>Pentapetalae</taxon>
        <taxon>rosids</taxon>
        <taxon>fabids</taxon>
        <taxon>Fagales</taxon>
        <taxon>Juglandaceae</taxon>
        <taxon>Carya</taxon>
    </lineage>
</organism>
<sequence>MAPPRSEPPKRNTNFPLFCVNFFQRDHAVVPVRAIYLLIPSAGLFCMLLRDWLSVRDACTAAFPSVLSASSIDCLIPKLPYVIRVNISAYKSKLEKPTLVCLNNMSVRATFQTF</sequence>
<dbReference type="Proteomes" id="UP000811609">
    <property type="component" value="Chromosome 14"/>
</dbReference>
<dbReference type="EMBL" id="CM031822">
    <property type="protein sequence ID" value="KAG6629668.1"/>
    <property type="molecule type" value="Genomic_DNA"/>
</dbReference>
<proteinExistence type="predicted"/>
<evidence type="ECO:0000313" key="1">
    <source>
        <dbReference type="EMBL" id="KAG6629668.1"/>
    </source>
</evidence>
<gene>
    <name evidence="1" type="ORF">CIPAW_14G101200</name>
</gene>
<evidence type="ECO:0000313" key="2">
    <source>
        <dbReference type="Proteomes" id="UP000811609"/>
    </source>
</evidence>
<name>A0A8T1NIR1_CARIL</name>
<accession>A0A8T1NIR1</accession>